<sequence length="28" mass="3285">MRWMWIDRVVELVAGERLVAVKNISLAE</sequence>
<dbReference type="EMBL" id="UOGK01000076">
    <property type="protein sequence ID" value="VAX36663.1"/>
    <property type="molecule type" value="Genomic_DNA"/>
</dbReference>
<proteinExistence type="predicted"/>
<organism evidence="1">
    <name type="scientific">hydrothermal vent metagenome</name>
    <dbReference type="NCBI Taxonomy" id="652676"/>
    <lineage>
        <taxon>unclassified sequences</taxon>
        <taxon>metagenomes</taxon>
        <taxon>ecological metagenomes</taxon>
    </lineage>
</organism>
<evidence type="ECO:0000313" key="1">
    <source>
        <dbReference type="EMBL" id="VAX36663.1"/>
    </source>
</evidence>
<gene>
    <name evidence="1" type="ORF">MNBD_PLANCTO03-1332</name>
</gene>
<accession>A0A3B1DIS2</accession>
<name>A0A3B1DIS2_9ZZZZ</name>
<protein>
    <submittedName>
        <fullName evidence="1">Uncharacterized protein</fullName>
    </submittedName>
</protein>
<dbReference type="AlphaFoldDB" id="A0A3B1DIS2"/>
<feature type="non-terminal residue" evidence="1">
    <location>
        <position position="28"/>
    </location>
</feature>
<reference evidence="1" key="1">
    <citation type="submission" date="2018-06" db="EMBL/GenBank/DDBJ databases">
        <authorList>
            <person name="Zhirakovskaya E."/>
        </authorList>
    </citation>
    <scope>NUCLEOTIDE SEQUENCE</scope>
</reference>